<accession>A0AAN8KE15</accession>
<organism evidence="1 2">
    <name type="scientific">Patella caerulea</name>
    <name type="common">Rayed Mediterranean limpet</name>
    <dbReference type="NCBI Taxonomy" id="87958"/>
    <lineage>
        <taxon>Eukaryota</taxon>
        <taxon>Metazoa</taxon>
        <taxon>Spiralia</taxon>
        <taxon>Lophotrochozoa</taxon>
        <taxon>Mollusca</taxon>
        <taxon>Gastropoda</taxon>
        <taxon>Patellogastropoda</taxon>
        <taxon>Patelloidea</taxon>
        <taxon>Patellidae</taxon>
        <taxon>Patella</taxon>
    </lineage>
</organism>
<dbReference type="AlphaFoldDB" id="A0AAN8KE15"/>
<dbReference type="Proteomes" id="UP001347796">
    <property type="component" value="Unassembled WGS sequence"/>
</dbReference>
<comment type="caution">
    <text evidence="1">The sequence shown here is derived from an EMBL/GenBank/DDBJ whole genome shotgun (WGS) entry which is preliminary data.</text>
</comment>
<evidence type="ECO:0000313" key="2">
    <source>
        <dbReference type="Proteomes" id="UP001347796"/>
    </source>
</evidence>
<protein>
    <submittedName>
        <fullName evidence="1">Uncharacterized protein</fullName>
    </submittedName>
</protein>
<gene>
    <name evidence="1" type="ORF">SNE40_003326</name>
</gene>
<sequence>MGVLMELTALHATTSARKTVLRQRAIVIRGIVCLVVKMDVTETTVLRSVVQNVETASAALTAPLALQNALKVVFRVIRGHIATLLVRIQDVKSVGLKIFVTSVRGVTLVTLVIKLVLRSYLDAVDVTGKLVIVNNVNKVTSAPDVTNVVITVQMDFALLMGLALGNAATEIMEDSVTSRVP</sequence>
<evidence type="ECO:0000313" key="1">
    <source>
        <dbReference type="EMBL" id="KAK6191714.1"/>
    </source>
</evidence>
<keyword evidence="2" id="KW-1185">Reference proteome</keyword>
<proteinExistence type="predicted"/>
<dbReference type="EMBL" id="JAZGQO010000002">
    <property type="protein sequence ID" value="KAK6191714.1"/>
    <property type="molecule type" value="Genomic_DNA"/>
</dbReference>
<name>A0AAN8KE15_PATCE</name>
<reference evidence="1 2" key="1">
    <citation type="submission" date="2024-01" db="EMBL/GenBank/DDBJ databases">
        <title>The genome of the rayed Mediterranean limpet Patella caerulea (Linnaeus, 1758).</title>
        <authorList>
            <person name="Anh-Thu Weber A."/>
            <person name="Halstead-Nussloch G."/>
        </authorList>
    </citation>
    <scope>NUCLEOTIDE SEQUENCE [LARGE SCALE GENOMIC DNA]</scope>
    <source>
        <strain evidence="1">AATW-2023a</strain>
        <tissue evidence="1">Whole specimen</tissue>
    </source>
</reference>